<dbReference type="InterPro" id="IPR036390">
    <property type="entry name" value="WH_DNA-bd_sf"/>
</dbReference>
<feature type="domain" description="Winged helix DNA-binding" evidence="2">
    <location>
        <begin position="45"/>
        <end position="124"/>
    </location>
</feature>
<organism evidence="3 4">
    <name type="scientific">Eiseniibacteriota bacterium</name>
    <dbReference type="NCBI Taxonomy" id="2212470"/>
    <lineage>
        <taxon>Bacteria</taxon>
        <taxon>Candidatus Eiseniibacteriota</taxon>
    </lineage>
</organism>
<dbReference type="InterPro" id="IPR027395">
    <property type="entry name" value="WH_DNA-bd_dom"/>
</dbReference>
<dbReference type="PANTHER" id="PTHR37318">
    <property type="entry name" value="BSL7504 PROTEIN"/>
    <property type="match status" value="1"/>
</dbReference>
<dbReference type="Gene3D" id="1.10.10.10">
    <property type="entry name" value="Winged helix-like DNA-binding domain superfamily/Winged helix DNA-binding domain"/>
    <property type="match status" value="1"/>
</dbReference>
<protein>
    <submittedName>
        <fullName evidence="3">Transcriptional regulator</fullName>
    </submittedName>
</protein>
<feature type="compositionally biased region" description="Basic residues" evidence="1">
    <location>
        <begin position="7"/>
        <end position="16"/>
    </location>
</feature>
<dbReference type="SUPFAM" id="SSF46785">
    <property type="entry name" value="Winged helix' DNA-binding domain"/>
    <property type="match status" value="1"/>
</dbReference>
<comment type="caution">
    <text evidence="3">The sequence shown here is derived from an EMBL/GenBank/DDBJ whole genome shotgun (WGS) entry which is preliminary data.</text>
</comment>
<dbReference type="EMBL" id="VBOR01000029">
    <property type="protein sequence ID" value="TMQ50738.1"/>
    <property type="molecule type" value="Genomic_DNA"/>
</dbReference>
<name>A0A538SH87_UNCEI</name>
<dbReference type="AlphaFoldDB" id="A0A538SH87"/>
<proteinExistence type="predicted"/>
<dbReference type="Proteomes" id="UP000316292">
    <property type="component" value="Unassembled WGS sequence"/>
</dbReference>
<evidence type="ECO:0000313" key="4">
    <source>
        <dbReference type="Proteomes" id="UP000316292"/>
    </source>
</evidence>
<accession>A0A538SH87</accession>
<dbReference type="InterPro" id="IPR036388">
    <property type="entry name" value="WH-like_DNA-bd_sf"/>
</dbReference>
<gene>
    <name evidence="3" type="ORF">E6K71_01835</name>
</gene>
<sequence length="131" mass="15111">MAEPGRTQKRRSRRAERGRARPGTARALPRASGPPEIDRLIHERLRLAILSALAVNASLTFNELKTLVRATDGNLSVHARKLEQARYVECEKRFEGRVPRTEFRITELGRRALLRYLDHMEALISAMRERR</sequence>
<reference evidence="3 4" key="1">
    <citation type="journal article" date="2019" name="Nat. Microbiol.">
        <title>Mediterranean grassland soil C-N compound turnover is dependent on rainfall and depth, and is mediated by genomically divergent microorganisms.</title>
        <authorList>
            <person name="Diamond S."/>
            <person name="Andeer P.F."/>
            <person name="Li Z."/>
            <person name="Crits-Christoph A."/>
            <person name="Burstein D."/>
            <person name="Anantharaman K."/>
            <person name="Lane K.R."/>
            <person name="Thomas B.C."/>
            <person name="Pan C."/>
            <person name="Northen T.R."/>
            <person name="Banfield J.F."/>
        </authorList>
    </citation>
    <scope>NUCLEOTIDE SEQUENCE [LARGE SCALE GENOMIC DNA]</scope>
    <source>
        <strain evidence="3">WS_1</strain>
    </source>
</reference>
<dbReference type="Pfam" id="PF13601">
    <property type="entry name" value="HTH_34"/>
    <property type="match status" value="1"/>
</dbReference>
<evidence type="ECO:0000313" key="3">
    <source>
        <dbReference type="EMBL" id="TMQ50738.1"/>
    </source>
</evidence>
<feature type="compositionally biased region" description="Low complexity" evidence="1">
    <location>
        <begin position="21"/>
        <end position="31"/>
    </location>
</feature>
<feature type="region of interest" description="Disordered" evidence="1">
    <location>
        <begin position="1"/>
        <end position="34"/>
    </location>
</feature>
<dbReference type="PANTHER" id="PTHR37318:SF1">
    <property type="entry name" value="BSL7504 PROTEIN"/>
    <property type="match status" value="1"/>
</dbReference>
<evidence type="ECO:0000259" key="2">
    <source>
        <dbReference type="Pfam" id="PF13601"/>
    </source>
</evidence>
<evidence type="ECO:0000256" key="1">
    <source>
        <dbReference type="SAM" id="MobiDB-lite"/>
    </source>
</evidence>